<accession>A0ACB9QGU1</accession>
<dbReference type="EMBL" id="CM042885">
    <property type="protein sequence ID" value="KAI4365726.1"/>
    <property type="molecule type" value="Genomic_DNA"/>
</dbReference>
<evidence type="ECO:0000313" key="2">
    <source>
        <dbReference type="Proteomes" id="UP001057402"/>
    </source>
</evidence>
<reference evidence="2" key="1">
    <citation type="journal article" date="2023" name="Front. Plant Sci.">
        <title>Chromosomal-level genome assembly of Melastoma candidum provides insights into trichome evolution.</title>
        <authorList>
            <person name="Zhong Y."/>
            <person name="Wu W."/>
            <person name="Sun C."/>
            <person name="Zou P."/>
            <person name="Liu Y."/>
            <person name="Dai S."/>
            <person name="Zhou R."/>
        </authorList>
    </citation>
    <scope>NUCLEOTIDE SEQUENCE [LARGE SCALE GENOMIC DNA]</scope>
</reference>
<dbReference type="Proteomes" id="UP001057402">
    <property type="component" value="Chromosome 6"/>
</dbReference>
<organism evidence="1 2">
    <name type="scientific">Melastoma candidum</name>
    <dbReference type="NCBI Taxonomy" id="119954"/>
    <lineage>
        <taxon>Eukaryota</taxon>
        <taxon>Viridiplantae</taxon>
        <taxon>Streptophyta</taxon>
        <taxon>Embryophyta</taxon>
        <taxon>Tracheophyta</taxon>
        <taxon>Spermatophyta</taxon>
        <taxon>Magnoliopsida</taxon>
        <taxon>eudicotyledons</taxon>
        <taxon>Gunneridae</taxon>
        <taxon>Pentapetalae</taxon>
        <taxon>rosids</taxon>
        <taxon>malvids</taxon>
        <taxon>Myrtales</taxon>
        <taxon>Melastomataceae</taxon>
        <taxon>Melastomatoideae</taxon>
        <taxon>Melastomateae</taxon>
        <taxon>Melastoma</taxon>
    </lineage>
</organism>
<comment type="caution">
    <text evidence="1">The sequence shown here is derived from an EMBL/GenBank/DDBJ whole genome shotgun (WGS) entry which is preliminary data.</text>
</comment>
<gene>
    <name evidence="1" type="ORF">MLD38_021690</name>
</gene>
<keyword evidence="2" id="KW-1185">Reference proteome</keyword>
<sequence length="162" mass="18259">MGKLHLTVRFSCANTPNMLHMYAMSLLPKMHYVRPLSVNQLESLSDIPLACILPRAHTPHCAPPYGTDLPVEVPVPTPPHAYMDIRFSQAETVYHDELGKEFDSFPPSKGAELVRTRYDRLRTVAGRIRTAAVHMANQGERSQALLSWRGPRATFLFIILSH</sequence>
<protein>
    <submittedName>
        <fullName evidence="1">Uncharacterized protein</fullName>
    </submittedName>
</protein>
<name>A0ACB9QGU1_9MYRT</name>
<proteinExistence type="predicted"/>
<evidence type="ECO:0000313" key="1">
    <source>
        <dbReference type="EMBL" id="KAI4365726.1"/>
    </source>
</evidence>